<gene>
    <name evidence="9" type="ORF">SAMN05421823_101657</name>
</gene>
<feature type="domain" description="MacB-like periplasmic core" evidence="8">
    <location>
        <begin position="21"/>
        <end position="235"/>
    </location>
</feature>
<dbReference type="OrthoDB" id="8740261at2"/>
<evidence type="ECO:0000256" key="6">
    <source>
        <dbReference type="SAM" id="Phobius"/>
    </source>
</evidence>
<dbReference type="PANTHER" id="PTHR30572:SF18">
    <property type="entry name" value="ABC-TYPE MACROLIDE FAMILY EXPORT SYSTEM PERMEASE COMPONENT 2"/>
    <property type="match status" value="1"/>
</dbReference>
<dbReference type="GO" id="GO:0005886">
    <property type="term" value="C:plasma membrane"/>
    <property type="evidence" value="ECO:0007669"/>
    <property type="project" value="UniProtKB-SubCell"/>
</dbReference>
<evidence type="ECO:0000256" key="2">
    <source>
        <dbReference type="ARBA" id="ARBA00022475"/>
    </source>
</evidence>
<proteinExistence type="predicted"/>
<keyword evidence="10" id="KW-1185">Reference proteome</keyword>
<evidence type="ECO:0000256" key="4">
    <source>
        <dbReference type="ARBA" id="ARBA00022989"/>
    </source>
</evidence>
<feature type="domain" description="MacB-like periplasmic core" evidence="8">
    <location>
        <begin position="438"/>
        <end position="599"/>
    </location>
</feature>
<feature type="transmembrane region" description="Helical" evidence="6">
    <location>
        <begin position="376"/>
        <end position="407"/>
    </location>
</feature>
<feature type="domain" description="ABC3 transporter permease C-terminal" evidence="7">
    <location>
        <begin position="293"/>
        <end position="406"/>
    </location>
</feature>
<evidence type="ECO:0000313" key="10">
    <source>
        <dbReference type="Proteomes" id="UP000198510"/>
    </source>
</evidence>
<keyword evidence="2" id="KW-1003">Cell membrane</keyword>
<evidence type="ECO:0000313" key="9">
    <source>
        <dbReference type="EMBL" id="SDK01505.1"/>
    </source>
</evidence>
<feature type="transmembrane region" description="Helical" evidence="6">
    <location>
        <begin position="756"/>
        <end position="777"/>
    </location>
</feature>
<accession>A0A1G8YH18</accession>
<dbReference type="InterPro" id="IPR003838">
    <property type="entry name" value="ABC3_permease_C"/>
</dbReference>
<dbReference type="RefSeq" id="WP_089678912.1">
    <property type="nucleotide sequence ID" value="NZ_FNFO01000001.1"/>
</dbReference>
<comment type="subcellular location">
    <subcellularLocation>
        <location evidence="1">Cell membrane</location>
        <topology evidence="1">Multi-pass membrane protein</topology>
    </subcellularLocation>
</comment>
<feature type="transmembrane region" description="Helical" evidence="6">
    <location>
        <begin position="20"/>
        <end position="41"/>
    </location>
</feature>
<feature type="domain" description="ABC3 transporter permease C-terminal" evidence="7">
    <location>
        <begin position="678"/>
        <end position="789"/>
    </location>
</feature>
<evidence type="ECO:0000259" key="7">
    <source>
        <dbReference type="Pfam" id="PF02687"/>
    </source>
</evidence>
<feature type="transmembrane region" description="Helical" evidence="6">
    <location>
        <begin position="428"/>
        <end position="451"/>
    </location>
</feature>
<feature type="transmembrane region" description="Helical" evidence="6">
    <location>
        <begin position="674"/>
        <end position="698"/>
    </location>
</feature>
<feature type="transmembrane region" description="Helical" evidence="6">
    <location>
        <begin position="725"/>
        <end position="744"/>
    </location>
</feature>
<protein>
    <submittedName>
        <fullName evidence="9">Putative ABC transport system permease protein</fullName>
    </submittedName>
</protein>
<dbReference type="GO" id="GO:0022857">
    <property type="term" value="F:transmembrane transporter activity"/>
    <property type="evidence" value="ECO:0007669"/>
    <property type="project" value="TreeGrafter"/>
</dbReference>
<name>A0A1G8YH18_9BACT</name>
<sequence length="796" mass="87795">MLQNYFTLALRNFAKQKGYFLLNVVGLSIGLAVAVLILLYIGQEQAYDRHLPHQERIFRVYRQWGDKAGGTVFTPFLVAPTLPERLPDVQKAAWVMGYGEVLLAHEEKSLYVEGVAMVDTNWLDVMPLTLQAGNPQTALHQPYAAVISADLAHRFFGDAPNPVGQLLRFNGEHDYTVTGVLAPAEGPTHLTHEAYLTDPEFYGDNWQHWTGNNAATYVALQPGADPKAAEQKITELCNGFIAKEYQSISMQYGEDDFPTWRLQPVADIHLHSAQLREPEPSTGDARNLYIFGLVAGVVLLIAGINYMNLATAQAARRAREVGVRKVTGATKEQLLTQFLVEAVGQTLVALPLAWLLAEAALPLFNQVTDRAFTLGWAALVHLLPWMLALVLVVGVGAGLYPAFFLAAYRPADVLKGGKQARRSASGTLRKGLVVAQFTLAIVLAVVMTFIYRQVRFMQDQELGFQASQLLVVPLNSEEGLQRIQSLRSELLRIPHVEQVTTTSTVPGQPHADYTMDIAGREGHINANIYFTDTEFASTLGLYVQEGRYFSADHPSDTGNAFVVNEAFVQEHQLANPVGHGLKFVGDDQFGTIIGVVKDFHYRGLDRKIQPLVFSAKPWQYQVVMKVAAQDLRTTLASVEGFWRQIEPAHPMRYSFLDDDFAALYGEQERFGQTLLYATLLTLFVAALGMFGLASFLAAQRTKEIGVRKVLGASVPELVVMLGKDFLKLVGIASLVAAPLAYWLAQQWLADFAYRTRLSAVPFLLVGGAALLIAALTVSYHSLRAAHANPVESLRSE</sequence>
<dbReference type="PANTHER" id="PTHR30572">
    <property type="entry name" value="MEMBRANE COMPONENT OF TRANSPORTER-RELATED"/>
    <property type="match status" value="1"/>
</dbReference>
<keyword evidence="5 6" id="KW-0472">Membrane</keyword>
<feature type="transmembrane region" description="Helical" evidence="6">
    <location>
        <begin position="288"/>
        <end position="309"/>
    </location>
</feature>
<evidence type="ECO:0000256" key="1">
    <source>
        <dbReference type="ARBA" id="ARBA00004651"/>
    </source>
</evidence>
<organism evidence="9 10">
    <name type="scientific">Catalinimonas alkaloidigena</name>
    <dbReference type="NCBI Taxonomy" id="1075417"/>
    <lineage>
        <taxon>Bacteria</taxon>
        <taxon>Pseudomonadati</taxon>
        <taxon>Bacteroidota</taxon>
        <taxon>Cytophagia</taxon>
        <taxon>Cytophagales</taxon>
        <taxon>Catalimonadaceae</taxon>
        <taxon>Catalinimonas</taxon>
    </lineage>
</organism>
<feature type="transmembrane region" description="Helical" evidence="6">
    <location>
        <begin position="334"/>
        <end position="356"/>
    </location>
</feature>
<evidence type="ECO:0000259" key="8">
    <source>
        <dbReference type="Pfam" id="PF12704"/>
    </source>
</evidence>
<dbReference type="Pfam" id="PF12704">
    <property type="entry name" value="MacB_PCD"/>
    <property type="match status" value="2"/>
</dbReference>
<dbReference type="Pfam" id="PF02687">
    <property type="entry name" value="FtsX"/>
    <property type="match status" value="2"/>
</dbReference>
<evidence type="ECO:0000256" key="5">
    <source>
        <dbReference type="ARBA" id="ARBA00023136"/>
    </source>
</evidence>
<dbReference type="InterPro" id="IPR025857">
    <property type="entry name" value="MacB_PCD"/>
</dbReference>
<dbReference type="EMBL" id="FNFO01000001">
    <property type="protein sequence ID" value="SDK01505.1"/>
    <property type="molecule type" value="Genomic_DNA"/>
</dbReference>
<reference evidence="9 10" key="1">
    <citation type="submission" date="2016-10" db="EMBL/GenBank/DDBJ databases">
        <authorList>
            <person name="de Groot N.N."/>
        </authorList>
    </citation>
    <scope>NUCLEOTIDE SEQUENCE [LARGE SCALE GENOMIC DNA]</scope>
    <source>
        <strain evidence="9 10">DSM 25186</strain>
    </source>
</reference>
<dbReference type="STRING" id="1075417.SAMN05421823_101657"/>
<dbReference type="Proteomes" id="UP000198510">
    <property type="component" value="Unassembled WGS sequence"/>
</dbReference>
<dbReference type="InterPro" id="IPR050250">
    <property type="entry name" value="Macrolide_Exporter_MacB"/>
</dbReference>
<dbReference type="AlphaFoldDB" id="A0A1G8YH18"/>
<keyword evidence="4 6" id="KW-1133">Transmembrane helix</keyword>
<evidence type="ECO:0000256" key="3">
    <source>
        <dbReference type="ARBA" id="ARBA00022692"/>
    </source>
</evidence>
<keyword evidence="3 6" id="KW-0812">Transmembrane</keyword>